<proteinExistence type="predicted"/>
<sequence>MKKIYKPKHFKDHVKNKKSTNEIDPIEIKIRKAFLTPSKLSIKDKLSLLNEFLDCKPKYLNEIRDFLKENDLDLYKKYADCFKTNLGVKLAFGIELEEGTESNFEIKRVESLKPVYQTTKDKKSDLKKKLIRKNKKEIREKFVNKQEKKKEYEEKMVKIKEKIKKN</sequence>
<dbReference type="VEuPathDB" id="MicrosporidiaDB:NBO_64g0047"/>
<keyword evidence="1" id="KW-0175">Coiled coil</keyword>
<dbReference type="HOGENOM" id="CLU_1768634_0_0_1"/>
<dbReference type="EMBL" id="KB908972">
    <property type="protein sequence ID" value="EOB13666.1"/>
    <property type="molecule type" value="Genomic_DNA"/>
</dbReference>
<name>R0KSB6_NOSB1</name>
<feature type="coiled-coil region" evidence="1">
    <location>
        <begin position="135"/>
        <end position="165"/>
    </location>
</feature>
<dbReference type="AlphaFoldDB" id="R0KSB6"/>
<reference evidence="2 3" key="1">
    <citation type="journal article" date="2013" name="BMC Genomics">
        <title>Comparative genomics of parasitic silkworm microsporidia reveal an association between genome expansion and host adaptation.</title>
        <authorList>
            <person name="Pan G."/>
            <person name="Xu J."/>
            <person name="Li T."/>
            <person name="Xia Q."/>
            <person name="Liu S.L."/>
            <person name="Zhang G."/>
            <person name="Li S."/>
            <person name="Li C."/>
            <person name="Liu H."/>
            <person name="Yang L."/>
            <person name="Liu T."/>
            <person name="Zhang X."/>
            <person name="Wu Z."/>
            <person name="Fan W."/>
            <person name="Dang X."/>
            <person name="Xiang H."/>
            <person name="Tao M."/>
            <person name="Li Y."/>
            <person name="Hu J."/>
            <person name="Li Z."/>
            <person name="Lin L."/>
            <person name="Luo J."/>
            <person name="Geng L."/>
            <person name="Wang L."/>
            <person name="Long M."/>
            <person name="Wan Y."/>
            <person name="He N."/>
            <person name="Zhang Z."/>
            <person name="Lu C."/>
            <person name="Keeling P.J."/>
            <person name="Wang J."/>
            <person name="Xiang Z."/>
            <person name="Zhou Z."/>
        </authorList>
    </citation>
    <scope>NUCLEOTIDE SEQUENCE [LARGE SCALE GENOMIC DNA]</scope>
    <source>
        <strain evidence="3">CQ1 / CVCC 102059</strain>
    </source>
</reference>
<dbReference type="OrthoDB" id="2196338at2759"/>
<gene>
    <name evidence="2" type="ORF">NBO_64g0047</name>
</gene>
<dbReference type="OMA" id="INCKKPL"/>
<accession>R0KSB6</accession>
<evidence type="ECO:0000313" key="2">
    <source>
        <dbReference type="EMBL" id="EOB13666.1"/>
    </source>
</evidence>
<evidence type="ECO:0000313" key="3">
    <source>
        <dbReference type="Proteomes" id="UP000016927"/>
    </source>
</evidence>
<evidence type="ECO:0000256" key="1">
    <source>
        <dbReference type="SAM" id="Coils"/>
    </source>
</evidence>
<organism evidence="2 3">
    <name type="scientific">Nosema bombycis (strain CQ1 / CVCC 102059)</name>
    <name type="common">Microsporidian parasite</name>
    <name type="synonym">Pebrine of silkworm</name>
    <dbReference type="NCBI Taxonomy" id="578461"/>
    <lineage>
        <taxon>Eukaryota</taxon>
        <taxon>Fungi</taxon>
        <taxon>Fungi incertae sedis</taxon>
        <taxon>Microsporidia</taxon>
        <taxon>Nosematidae</taxon>
        <taxon>Nosema</taxon>
    </lineage>
</organism>
<keyword evidence="3" id="KW-1185">Reference proteome</keyword>
<protein>
    <submittedName>
        <fullName evidence="2">Uncharacterized protein</fullName>
    </submittedName>
</protein>
<dbReference type="Proteomes" id="UP000016927">
    <property type="component" value="Unassembled WGS sequence"/>
</dbReference>